<keyword evidence="3" id="KW-1185">Reference proteome</keyword>
<organism evidence="2 3">
    <name type="scientific">Mycena rosella</name>
    <name type="common">Pink bonnet</name>
    <name type="synonym">Agaricus rosellus</name>
    <dbReference type="NCBI Taxonomy" id="1033263"/>
    <lineage>
        <taxon>Eukaryota</taxon>
        <taxon>Fungi</taxon>
        <taxon>Dikarya</taxon>
        <taxon>Basidiomycota</taxon>
        <taxon>Agaricomycotina</taxon>
        <taxon>Agaricomycetes</taxon>
        <taxon>Agaricomycetidae</taxon>
        <taxon>Agaricales</taxon>
        <taxon>Marasmiineae</taxon>
        <taxon>Mycenaceae</taxon>
        <taxon>Mycena</taxon>
    </lineage>
</organism>
<name>A0AAD7DFJ0_MYCRO</name>
<proteinExistence type="predicted"/>
<feature type="region of interest" description="Disordered" evidence="1">
    <location>
        <begin position="300"/>
        <end position="419"/>
    </location>
</feature>
<feature type="compositionally biased region" description="Basic and acidic residues" evidence="1">
    <location>
        <begin position="410"/>
        <end position="419"/>
    </location>
</feature>
<feature type="compositionally biased region" description="Basic residues" evidence="1">
    <location>
        <begin position="398"/>
        <end position="408"/>
    </location>
</feature>
<feature type="region of interest" description="Disordered" evidence="1">
    <location>
        <begin position="158"/>
        <end position="278"/>
    </location>
</feature>
<evidence type="ECO:0000313" key="3">
    <source>
        <dbReference type="Proteomes" id="UP001221757"/>
    </source>
</evidence>
<gene>
    <name evidence="2" type="ORF">B0H17DRAFT_1289636</name>
</gene>
<feature type="region of interest" description="Disordered" evidence="1">
    <location>
        <begin position="431"/>
        <end position="474"/>
    </location>
</feature>
<reference evidence="2" key="1">
    <citation type="submission" date="2023-03" db="EMBL/GenBank/DDBJ databases">
        <title>Massive genome expansion in bonnet fungi (Mycena s.s.) driven by repeated elements and novel gene families across ecological guilds.</title>
        <authorList>
            <consortium name="Lawrence Berkeley National Laboratory"/>
            <person name="Harder C.B."/>
            <person name="Miyauchi S."/>
            <person name="Viragh M."/>
            <person name="Kuo A."/>
            <person name="Thoen E."/>
            <person name="Andreopoulos B."/>
            <person name="Lu D."/>
            <person name="Skrede I."/>
            <person name="Drula E."/>
            <person name="Henrissat B."/>
            <person name="Morin E."/>
            <person name="Kohler A."/>
            <person name="Barry K."/>
            <person name="LaButti K."/>
            <person name="Morin E."/>
            <person name="Salamov A."/>
            <person name="Lipzen A."/>
            <person name="Mereny Z."/>
            <person name="Hegedus B."/>
            <person name="Baldrian P."/>
            <person name="Stursova M."/>
            <person name="Weitz H."/>
            <person name="Taylor A."/>
            <person name="Grigoriev I.V."/>
            <person name="Nagy L.G."/>
            <person name="Martin F."/>
            <person name="Kauserud H."/>
        </authorList>
    </citation>
    <scope>NUCLEOTIDE SEQUENCE</scope>
    <source>
        <strain evidence="2">CBHHK067</strain>
    </source>
</reference>
<dbReference type="EMBL" id="JARKIE010000064">
    <property type="protein sequence ID" value="KAJ7690521.1"/>
    <property type="molecule type" value="Genomic_DNA"/>
</dbReference>
<dbReference type="Proteomes" id="UP001221757">
    <property type="component" value="Unassembled WGS sequence"/>
</dbReference>
<feature type="compositionally biased region" description="Pro residues" evidence="1">
    <location>
        <begin position="308"/>
        <end position="322"/>
    </location>
</feature>
<feature type="compositionally biased region" description="Basic residues" evidence="1">
    <location>
        <begin position="228"/>
        <end position="239"/>
    </location>
</feature>
<comment type="caution">
    <text evidence="2">The sequence shown here is derived from an EMBL/GenBank/DDBJ whole genome shotgun (WGS) entry which is preliminary data.</text>
</comment>
<accession>A0AAD7DFJ0</accession>
<dbReference type="AlphaFoldDB" id="A0AAD7DFJ0"/>
<protein>
    <submittedName>
        <fullName evidence="2">Uncharacterized protein</fullName>
    </submittedName>
</protein>
<feature type="compositionally biased region" description="Basic and acidic residues" evidence="1">
    <location>
        <begin position="379"/>
        <end position="397"/>
    </location>
</feature>
<evidence type="ECO:0000313" key="2">
    <source>
        <dbReference type="EMBL" id="KAJ7690521.1"/>
    </source>
</evidence>
<evidence type="ECO:0000256" key="1">
    <source>
        <dbReference type="SAM" id="MobiDB-lite"/>
    </source>
</evidence>
<feature type="region of interest" description="Disordered" evidence="1">
    <location>
        <begin position="73"/>
        <end position="108"/>
    </location>
</feature>
<sequence length="494" mass="54810">MRDGYAPTELYARRDLDFGTVLERERCGMGPRRGAFQSQERKLSANFVKPAFGCLKRRDTWCKVFHPFTESSRREMQGMQPLAPGKDNAGSRGQGAKEGKRKREALGKEREVVKYRRGHAANGEHKDGWAAVPHSLQALSWMLVAFTMGRRAPLSKYGHWRGKSCQSEHDSGAPLLSRGNGNKGDKARAGCAARSRNPHPPRRADSSPAQRINPYRPAKARNPGAQHHTAHLQRNRHARAAQGRQDRISKSKRSIGGQHRNGDEKRGQTHPQDLRTPVSFRQEAADTDVPVLGKARCAGAVAGSAQSRPPPPLRPPPSPPALEPGVASSRPHRSQPPALRPRPHPHPSPCAAEPPLQTRPRPPPPPHPPPDPSAACRNRHLDARTRTRSGTDADVERRRHANATHARMHTSADPRSTRWGDARRLCEAAVHANAATTRGGEHGRSARRSRMRNRMGESAWDGATDGSAWERGDQKRYPNVKARLRPRTCMERMR</sequence>
<feature type="compositionally biased region" description="Pro residues" evidence="1">
    <location>
        <begin position="360"/>
        <end position="372"/>
    </location>
</feature>